<protein>
    <submittedName>
        <fullName evidence="1">Uncharacterized protein</fullName>
    </submittedName>
</protein>
<name>X1GSK3_9ZZZZ</name>
<reference evidence="1" key="1">
    <citation type="journal article" date="2014" name="Front. Microbiol.">
        <title>High frequency of phylogenetically diverse reductive dehalogenase-homologous genes in deep subseafloor sedimentary metagenomes.</title>
        <authorList>
            <person name="Kawai M."/>
            <person name="Futagami T."/>
            <person name="Toyoda A."/>
            <person name="Takaki Y."/>
            <person name="Nishi S."/>
            <person name="Hori S."/>
            <person name="Arai W."/>
            <person name="Tsubouchi T."/>
            <person name="Morono Y."/>
            <person name="Uchiyama I."/>
            <person name="Ito T."/>
            <person name="Fujiyama A."/>
            <person name="Inagaki F."/>
            <person name="Takami H."/>
        </authorList>
    </citation>
    <scope>NUCLEOTIDE SEQUENCE</scope>
    <source>
        <strain evidence="1">Expedition CK06-06</strain>
    </source>
</reference>
<accession>X1GSK3</accession>
<dbReference type="AlphaFoldDB" id="X1GSK3"/>
<organism evidence="1">
    <name type="scientific">marine sediment metagenome</name>
    <dbReference type="NCBI Taxonomy" id="412755"/>
    <lineage>
        <taxon>unclassified sequences</taxon>
        <taxon>metagenomes</taxon>
        <taxon>ecological metagenomes</taxon>
    </lineage>
</organism>
<gene>
    <name evidence="1" type="ORF">S03H2_19273</name>
</gene>
<comment type="caution">
    <text evidence="1">The sequence shown here is derived from an EMBL/GenBank/DDBJ whole genome shotgun (WGS) entry which is preliminary data.</text>
</comment>
<dbReference type="EMBL" id="BARU01010053">
    <property type="protein sequence ID" value="GAH44584.1"/>
    <property type="molecule type" value="Genomic_DNA"/>
</dbReference>
<proteinExistence type="predicted"/>
<sequence length="76" mass="8883">MKPPVCVICDVRFKPQEEGGVVNFAKRKADLEWDKKNIVEHPPYSEWFCGKHFDYAESLSNLTINIAMPKIKERFI</sequence>
<evidence type="ECO:0000313" key="1">
    <source>
        <dbReference type="EMBL" id="GAH44584.1"/>
    </source>
</evidence>